<proteinExistence type="predicted"/>
<sequence>MKELNQKLESYTKYIKENPPGVLGDLKNGIDKERMLKLKREIESKGWLPDIESLLLHSKNMEKRKKYAYNFKRGIII</sequence>
<organism evidence="1">
    <name type="scientific">viral metagenome</name>
    <dbReference type="NCBI Taxonomy" id="1070528"/>
    <lineage>
        <taxon>unclassified sequences</taxon>
        <taxon>metagenomes</taxon>
        <taxon>organismal metagenomes</taxon>
    </lineage>
</organism>
<accession>A0A6M3L0D6</accession>
<dbReference type="AlphaFoldDB" id="A0A6M3L0D6"/>
<protein>
    <submittedName>
        <fullName evidence="1">Uncharacterized protein</fullName>
    </submittedName>
</protein>
<gene>
    <name evidence="1" type="ORF">MM415B02907_0012</name>
</gene>
<dbReference type="EMBL" id="MT142727">
    <property type="protein sequence ID" value="QJA87710.1"/>
    <property type="molecule type" value="Genomic_DNA"/>
</dbReference>
<reference evidence="1" key="1">
    <citation type="submission" date="2020-03" db="EMBL/GenBank/DDBJ databases">
        <title>The deep terrestrial virosphere.</title>
        <authorList>
            <person name="Holmfeldt K."/>
            <person name="Nilsson E."/>
            <person name="Simone D."/>
            <person name="Lopez-Fernandez M."/>
            <person name="Wu X."/>
            <person name="de Brujin I."/>
            <person name="Lundin D."/>
            <person name="Andersson A."/>
            <person name="Bertilsson S."/>
            <person name="Dopson M."/>
        </authorList>
    </citation>
    <scope>NUCLEOTIDE SEQUENCE</scope>
    <source>
        <strain evidence="1">MM415B02907</strain>
    </source>
</reference>
<name>A0A6M3L0D6_9ZZZZ</name>
<evidence type="ECO:0000313" key="1">
    <source>
        <dbReference type="EMBL" id="QJA87710.1"/>
    </source>
</evidence>